<dbReference type="Proteomes" id="UP000255334">
    <property type="component" value="Unassembled WGS sequence"/>
</dbReference>
<dbReference type="GO" id="GO:0003841">
    <property type="term" value="F:1-acylglycerol-3-phosphate O-acyltransferase activity"/>
    <property type="evidence" value="ECO:0007669"/>
    <property type="project" value="TreeGrafter"/>
</dbReference>
<feature type="domain" description="Phospholipid/glycerol acyltransferase" evidence="4">
    <location>
        <begin position="31"/>
        <end position="152"/>
    </location>
</feature>
<accession>A0A370X9W7</accession>
<protein>
    <submittedName>
        <fullName evidence="5">1-acyl-sn-glycerol-3-phosphate acyltransferase</fullName>
    </submittedName>
</protein>
<evidence type="ECO:0000256" key="1">
    <source>
        <dbReference type="ARBA" id="ARBA00005189"/>
    </source>
</evidence>
<dbReference type="PANTHER" id="PTHR10434">
    <property type="entry name" value="1-ACYL-SN-GLYCEROL-3-PHOSPHATE ACYLTRANSFERASE"/>
    <property type="match status" value="1"/>
</dbReference>
<dbReference type="InterPro" id="IPR002123">
    <property type="entry name" value="Plipid/glycerol_acylTrfase"/>
</dbReference>
<reference evidence="5 6" key="1">
    <citation type="submission" date="2018-07" db="EMBL/GenBank/DDBJ databases">
        <title>Dyella monticola sp. nov. and Dyella psychrodurans sp. nov. isolated from monsoon evergreen broad-leaved forest soil of Dinghu Mountain, China.</title>
        <authorList>
            <person name="Gao Z."/>
            <person name="Qiu L."/>
        </authorList>
    </citation>
    <scope>NUCLEOTIDE SEQUENCE [LARGE SCALE GENOMIC DNA]</scope>
    <source>
        <strain evidence="5 6">4MSK11</strain>
    </source>
</reference>
<dbReference type="GO" id="GO:0006654">
    <property type="term" value="P:phosphatidic acid biosynthetic process"/>
    <property type="evidence" value="ECO:0007669"/>
    <property type="project" value="TreeGrafter"/>
</dbReference>
<proteinExistence type="predicted"/>
<gene>
    <name evidence="5" type="ORF">DWU99_06440</name>
</gene>
<dbReference type="Pfam" id="PF01553">
    <property type="entry name" value="Acyltransferase"/>
    <property type="match status" value="1"/>
</dbReference>
<keyword evidence="6" id="KW-1185">Reference proteome</keyword>
<dbReference type="RefSeq" id="WP_115477220.1">
    <property type="nucleotide sequence ID" value="NZ_QRBF01000002.1"/>
</dbReference>
<evidence type="ECO:0000313" key="6">
    <source>
        <dbReference type="Proteomes" id="UP000255334"/>
    </source>
</evidence>
<evidence type="ECO:0000256" key="3">
    <source>
        <dbReference type="ARBA" id="ARBA00023315"/>
    </source>
</evidence>
<evidence type="ECO:0000256" key="2">
    <source>
        <dbReference type="ARBA" id="ARBA00022679"/>
    </source>
</evidence>
<keyword evidence="2 5" id="KW-0808">Transferase</keyword>
<comment type="pathway">
    <text evidence="1">Lipid metabolism.</text>
</comment>
<dbReference type="EMBL" id="QRBF01000002">
    <property type="protein sequence ID" value="RDS85178.1"/>
    <property type="molecule type" value="Genomic_DNA"/>
</dbReference>
<dbReference type="PANTHER" id="PTHR10434:SF11">
    <property type="entry name" value="1-ACYL-SN-GLYCEROL-3-PHOSPHATE ACYLTRANSFERASE"/>
    <property type="match status" value="1"/>
</dbReference>
<evidence type="ECO:0000259" key="4">
    <source>
        <dbReference type="SMART" id="SM00563"/>
    </source>
</evidence>
<dbReference type="AlphaFoldDB" id="A0A370X9W7"/>
<dbReference type="SMART" id="SM00563">
    <property type="entry name" value="PlsC"/>
    <property type="match status" value="1"/>
</dbReference>
<dbReference type="SUPFAM" id="SSF69593">
    <property type="entry name" value="Glycerol-3-phosphate (1)-acyltransferase"/>
    <property type="match status" value="1"/>
</dbReference>
<evidence type="ECO:0000313" key="5">
    <source>
        <dbReference type="EMBL" id="RDS85178.1"/>
    </source>
</evidence>
<keyword evidence="3 5" id="KW-0012">Acyltransferase</keyword>
<name>A0A370X9W7_9GAMM</name>
<dbReference type="OrthoDB" id="9808424at2"/>
<comment type="caution">
    <text evidence="5">The sequence shown here is derived from an EMBL/GenBank/DDBJ whole genome shotgun (WGS) entry which is preliminary data.</text>
</comment>
<organism evidence="5 6">
    <name type="scientific">Dyella psychrodurans</name>
    <dbReference type="NCBI Taxonomy" id="1927960"/>
    <lineage>
        <taxon>Bacteria</taxon>
        <taxon>Pseudomonadati</taxon>
        <taxon>Pseudomonadota</taxon>
        <taxon>Gammaproteobacteria</taxon>
        <taxon>Lysobacterales</taxon>
        <taxon>Rhodanobacteraceae</taxon>
        <taxon>Dyella</taxon>
    </lineage>
</organism>
<sequence>MITSRVLVGLVRLLVGAHARWISSTPSSAQRVYFANHSSHLDALALWSALPPALRNSTRPVAARDYWGKGGVRGFIADHGFRAVYIERDIAKREGDPLQPLMDALDAGDSLIIFPEGTRSQERLPQAFKAGLYHLAKRYPQAEFVAVYLDTLHRSMPKGSLLPVPLICTVRFGRVLHLQPDEEKETFLQRAREAVVELA</sequence>
<dbReference type="CDD" id="cd07989">
    <property type="entry name" value="LPLAT_AGPAT-like"/>
    <property type="match status" value="1"/>
</dbReference>